<accession>A0A1H9SB98</accession>
<sequence length="75" mass="8468">MGAAFLLGVSGSVCWKLLGGLSPQQLPKDRIKLQPLVGGEFNLRVASEKENIPYTVNNKRKEQDRSKFIINKKRR</sequence>
<protein>
    <submittedName>
        <fullName evidence="1">Uncharacterized protein</fullName>
    </submittedName>
</protein>
<dbReference type="EMBL" id="FOGT01000004">
    <property type="protein sequence ID" value="SER82274.1"/>
    <property type="molecule type" value="Genomic_DNA"/>
</dbReference>
<dbReference type="Proteomes" id="UP000198571">
    <property type="component" value="Unassembled WGS sequence"/>
</dbReference>
<proteinExistence type="predicted"/>
<evidence type="ECO:0000313" key="2">
    <source>
        <dbReference type="Proteomes" id="UP000198571"/>
    </source>
</evidence>
<dbReference type="STRING" id="1601833.SAMN05518684_104131"/>
<reference evidence="2" key="1">
    <citation type="submission" date="2016-10" db="EMBL/GenBank/DDBJ databases">
        <authorList>
            <person name="Varghese N."/>
            <person name="Submissions S."/>
        </authorList>
    </citation>
    <scope>NUCLEOTIDE SEQUENCE [LARGE SCALE GENOMIC DNA]</scope>
    <source>
        <strain evidence="2">S9</strain>
    </source>
</reference>
<organism evidence="1 2">
    <name type="scientific">Salipaludibacillus aurantiacus</name>
    <dbReference type="NCBI Taxonomy" id="1601833"/>
    <lineage>
        <taxon>Bacteria</taxon>
        <taxon>Bacillati</taxon>
        <taxon>Bacillota</taxon>
        <taxon>Bacilli</taxon>
        <taxon>Bacillales</taxon>
        <taxon>Bacillaceae</taxon>
    </lineage>
</organism>
<dbReference type="AlphaFoldDB" id="A0A1H9SB98"/>
<keyword evidence="2" id="KW-1185">Reference proteome</keyword>
<name>A0A1H9SB98_9BACI</name>
<gene>
    <name evidence="1" type="ORF">SAMN05518684_104131</name>
</gene>
<evidence type="ECO:0000313" key="1">
    <source>
        <dbReference type="EMBL" id="SER82274.1"/>
    </source>
</evidence>